<comment type="similarity">
    <text evidence="3">Belongs to the DEAD box helicase family. DEAH subfamily. DDX11/CHL1 sub-subfamily.</text>
</comment>
<dbReference type="SMART" id="SM00487">
    <property type="entry name" value="DEXDc"/>
    <property type="match status" value="1"/>
</dbReference>
<evidence type="ECO:0000256" key="4">
    <source>
        <dbReference type="ARBA" id="ARBA00022723"/>
    </source>
</evidence>
<evidence type="ECO:0000256" key="10">
    <source>
        <dbReference type="ARBA" id="ARBA00023014"/>
    </source>
</evidence>
<feature type="region of interest" description="Disordered" evidence="15">
    <location>
        <begin position="86"/>
        <end position="141"/>
    </location>
</feature>
<dbReference type="NCBIfam" id="TIGR00604">
    <property type="entry name" value="rad3"/>
    <property type="match status" value="1"/>
</dbReference>
<gene>
    <name evidence="17" type="ORF">PTSG_00993</name>
</gene>
<keyword evidence="12" id="KW-0539">Nucleus</keyword>
<dbReference type="GO" id="GO:0051536">
    <property type="term" value="F:iron-sulfur cluster binding"/>
    <property type="evidence" value="ECO:0007669"/>
    <property type="project" value="UniProtKB-KW"/>
</dbReference>
<sequence length="871" mass="96861">MDGNGLPERTTQLDPPAEFPFPFPPYDIQRDMMRQLYCCFEAGGLGVFQSPTGTGKSLSVLCSAMQWLRDDLQQTEKDLLDQNVSERAQGAAETHRSRSASTASTAGKTGAQQSSTSKKSMPAPPSWVMQKQADMRADAAKKAVDKWKAKIVARQDRIRLVRERSEEGRLSKRKFIPGVFKSGKGDDNNDDGTQDDGADSATEDADLVPRDYASDDDGGDGGLSDDSDGEEDEPPRIRKIFFCSRTHSQLAQFVSEVKNSPFSDVRLTALGSRQNLCTNPRVNKLSSLHAINEKCLDLQKTKNEIDPKTGKAVKVKKCPMLNPRSMNVTSNIILGSPQDIEEAAVVGERLGACAYYASRQAVEFAELVLLPYNMLLHKPTREAVGLDLKDNIVIVDEAHNLVETIAALHSAKLARLELEQAHAALSQYMDKFKRRLTPKHLMYIRQLLFVLKSWLTFLRKPVADGEKSEFLLSVNDFLFETKTDHMHFFKLLRYCEKSELHRKLLGYTQRHLPSVFDSGNGDVGESSGALRSKHISPLRGVQAFIESLTHADEDGRIVVRRSGRDASLQFMLLNPAIYFEEVLLKARAVAVVGGTMGSMSEFVQHLQTPKTRALKVSTFSCGHVVNGNNIIALAATHGPTNEPFRFTFANRKNKAMVEGLGRLLVNVCRVVPAGVVVFFPSYDTEDFIYQHWKACGVLDSLQRLKQVVREPRAAGKTDECLTEYSNAVQQGRGGLLFAVVGGKLSEGINFKDDLGRCVVMVGLPYPNRHSPALQEKMAYLDKRAGSGARNANGQSPGEAYYENLCMKAVNQSIGRAIRHRNDYAAILLVDDRYARPRIASQLPEWMQPYHTTVDKMGGVVRHLSTFFRKRK</sequence>
<dbReference type="GO" id="GO:0006139">
    <property type="term" value="P:nucleobase-containing compound metabolic process"/>
    <property type="evidence" value="ECO:0007669"/>
    <property type="project" value="InterPro"/>
</dbReference>
<evidence type="ECO:0000313" key="17">
    <source>
        <dbReference type="EMBL" id="EGD76290.1"/>
    </source>
</evidence>
<dbReference type="Proteomes" id="UP000007799">
    <property type="component" value="Unassembled WGS sequence"/>
</dbReference>
<evidence type="ECO:0000256" key="2">
    <source>
        <dbReference type="ARBA" id="ARBA00004123"/>
    </source>
</evidence>
<evidence type="ECO:0000256" key="11">
    <source>
        <dbReference type="ARBA" id="ARBA00023235"/>
    </source>
</evidence>
<dbReference type="InterPro" id="IPR010614">
    <property type="entry name" value="RAD3-like_helicase_DEAD"/>
</dbReference>
<protein>
    <recommendedName>
        <fullName evidence="13">DNA 5'-3' helicase</fullName>
        <ecNumber evidence="13">5.6.2.3</ecNumber>
    </recommendedName>
</protein>
<comment type="subcellular location">
    <subcellularLocation>
        <location evidence="2">Nucleus</location>
    </subcellularLocation>
</comment>
<dbReference type="PROSITE" id="PS51193">
    <property type="entry name" value="HELICASE_ATP_BIND_2"/>
    <property type="match status" value="1"/>
</dbReference>
<feature type="compositionally biased region" description="Low complexity" evidence="15">
    <location>
        <begin position="99"/>
        <end position="111"/>
    </location>
</feature>
<evidence type="ECO:0000256" key="7">
    <source>
        <dbReference type="ARBA" id="ARBA00022806"/>
    </source>
</evidence>
<dbReference type="SUPFAM" id="SSF52540">
    <property type="entry name" value="P-loop containing nucleoside triphosphate hydrolases"/>
    <property type="match status" value="1"/>
</dbReference>
<keyword evidence="10" id="KW-0411">Iron-sulfur</keyword>
<dbReference type="EC" id="5.6.2.3" evidence="13"/>
<evidence type="ECO:0000256" key="15">
    <source>
        <dbReference type="SAM" id="MobiDB-lite"/>
    </source>
</evidence>
<dbReference type="CDD" id="cd18788">
    <property type="entry name" value="SF2_C_XPD"/>
    <property type="match status" value="1"/>
</dbReference>
<organism evidence="18">
    <name type="scientific">Salpingoeca rosetta (strain ATCC 50818 / BSB-021)</name>
    <dbReference type="NCBI Taxonomy" id="946362"/>
    <lineage>
        <taxon>Eukaryota</taxon>
        <taxon>Choanoflagellata</taxon>
        <taxon>Craspedida</taxon>
        <taxon>Salpingoecidae</taxon>
        <taxon>Salpingoeca</taxon>
    </lineage>
</organism>
<name>F2TY31_SALR5</name>
<dbReference type="GO" id="GO:0034085">
    <property type="term" value="P:establishment of sister chromatid cohesion"/>
    <property type="evidence" value="ECO:0007669"/>
    <property type="project" value="TreeGrafter"/>
</dbReference>
<dbReference type="Gene3D" id="3.40.50.300">
    <property type="entry name" value="P-loop containing nucleotide triphosphate hydrolases"/>
    <property type="match status" value="3"/>
</dbReference>
<proteinExistence type="inferred from homology"/>
<dbReference type="InterPro" id="IPR014001">
    <property type="entry name" value="Helicase_ATP-bd"/>
</dbReference>
<evidence type="ECO:0000259" key="16">
    <source>
        <dbReference type="PROSITE" id="PS51193"/>
    </source>
</evidence>
<evidence type="ECO:0000256" key="6">
    <source>
        <dbReference type="ARBA" id="ARBA00022801"/>
    </source>
</evidence>
<feature type="compositionally biased region" description="Acidic residues" evidence="15">
    <location>
        <begin position="188"/>
        <end position="206"/>
    </location>
</feature>
<feature type="compositionally biased region" description="Acidic residues" evidence="15">
    <location>
        <begin position="214"/>
        <end position="233"/>
    </location>
</feature>
<keyword evidence="4" id="KW-0479">Metal-binding</keyword>
<feature type="region of interest" description="Disordered" evidence="15">
    <location>
        <begin position="177"/>
        <end position="234"/>
    </location>
</feature>
<keyword evidence="11" id="KW-0413">Isomerase</keyword>
<dbReference type="InterPro" id="IPR027417">
    <property type="entry name" value="P-loop_NTPase"/>
</dbReference>
<dbReference type="InterPro" id="IPR006554">
    <property type="entry name" value="Helicase-like_DEXD_c2"/>
</dbReference>
<dbReference type="EMBL" id="GL832956">
    <property type="protein sequence ID" value="EGD76290.1"/>
    <property type="molecule type" value="Genomic_DNA"/>
</dbReference>
<dbReference type="FunCoup" id="F2TY31">
    <property type="interactions" value="1170"/>
</dbReference>
<dbReference type="GO" id="GO:0005524">
    <property type="term" value="F:ATP binding"/>
    <property type="evidence" value="ECO:0007669"/>
    <property type="project" value="UniProtKB-KW"/>
</dbReference>
<dbReference type="PANTHER" id="PTHR11472:SF41">
    <property type="entry name" value="ATP-DEPENDENT DNA HELICASE DDX11-RELATED"/>
    <property type="match status" value="1"/>
</dbReference>
<keyword evidence="18" id="KW-1185">Reference proteome</keyword>
<reference evidence="17" key="1">
    <citation type="submission" date="2009-08" db="EMBL/GenBank/DDBJ databases">
        <title>Annotation of Salpingoeca rosetta.</title>
        <authorList>
            <consortium name="The Broad Institute Genome Sequencing Platform"/>
            <person name="Russ C."/>
            <person name="Cuomo C."/>
            <person name="Burger G."/>
            <person name="Gray M.W."/>
            <person name="Holland P.W.H."/>
            <person name="King N."/>
            <person name="Lang F.B.F."/>
            <person name="Roger A.J."/>
            <person name="Ruiz-Trillo I."/>
            <person name="Young S.K."/>
            <person name="Zeng Q."/>
            <person name="Gargeya S."/>
            <person name="Alvarado L."/>
            <person name="Berlin A."/>
            <person name="Chapman S.B."/>
            <person name="Chen Z."/>
            <person name="Freedman E."/>
            <person name="Gellesch M."/>
            <person name="Goldberg J."/>
            <person name="Griggs A."/>
            <person name="Gujja S."/>
            <person name="Heilman E."/>
            <person name="Heiman D."/>
            <person name="Howarth C."/>
            <person name="Mehta T."/>
            <person name="Neiman D."/>
            <person name="Pearson M."/>
            <person name="Roberts A."/>
            <person name="Saif S."/>
            <person name="Shea T."/>
            <person name="Shenoy N."/>
            <person name="Sisk P."/>
            <person name="Stolte C."/>
            <person name="Sykes S."/>
            <person name="White J."/>
            <person name="Yandava C."/>
            <person name="Haas B."/>
            <person name="Nusbaum C."/>
            <person name="Birren B."/>
        </authorList>
    </citation>
    <scope>NUCLEOTIDE SEQUENCE [LARGE SCALE GENOMIC DNA]</scope>
    <source>
        <strain evidence="17">ATCC 50818</strain>
    </source>
</reference>
<dbReference type="FunFam" id="3.40.50.300:FF:001372">
    <property type="entry name" value="ATP-dependent DNA helicase chl1"/>
    <property type="match status" value="1"/>
</dbReference>
<keyword evidence="6" id="KW-0378">Hydrolase</keyword>
<dbReference type="InterPro" id="IPR013020">
    <property type="entry name" value="Rad3/Chl1-like"/>
</dbReference>
<dbReference type="GO" id="GO:0016818">
    <property type="term" value="F:hydrolase activity, acting on acid anhydrides, in phosphorus-containing anhydrides"/>
    <property type="evidence" value="ECO:0007669"/>
    <property type="project" value="InterPro"/>
</dbReference>
<dbReference type="OrthoDB" id="267079at2759"/>
<keyword evidence="9" id="KW-0408">Iron</keyword>
<dbReference type="SMART" id="SM00491">
    <property type="entry name" value="HELICc2"/>
    <property type="match status" value="1"/>
</dbReference>
<dbReference type="eggNOG" id="KOG1133">
    <property type="taxonomic scope" value="Eukaryota"/>
</dbReference>
<feature type="domain" description="Helicase ATP-binding" evidence="16">
    <location>
        <begin position="15"/>
        <end position="448"/>
    </location>
</feature>
<dbReference type="KEGG" id="sre:PTSG_00993"/>
<dbReference type="InterPro" id="IPR006555">
    <property type="entry name" value="ATP-dep_Helicase_C"/>
</dbReference>
<dbReference type="GO" id="GO:0043139">
    <property type="term" value="F:5'-3' DNA helicase activity"/>
    <property type="evidence" value="ECO:0007669"/>
    <property type="project" value="UniProtKB-EC"/>
</dbReference>
<keyword evidence="8" id="KW-0067">ATP-binding</keyword>
<dbReference type="GeneID" id="16079060"/>
<evidence type="ECO:0000256" key="1">
    <source>
        <dbReference type="ARBA" id="ARBA00001966"/>
    </source>
</evidence>
<dbReference type="GO" id="GO:0005634">
    <property type="term" value="C:nucleus"/>
    <property type="evidence" value="ECO:0007669"/>
    <property type="project" value="UniProtKB-SubCell"/>
</dbReference>
<evidence type="ECO:0000256" key="5">
    <source>
        <dbReference type="ARBA" id="ARBA00022741"/>
    </source>
</evidence>
<evidence type="ECO:0000256" key="14">
    <source>
        <dbReference type="ARBA" id="ARBA00048954"/>
    </source>
</evidence>
<comment type="cofactor">
    <cofactor evidence="1">
        <name>[4Fe-4S] cluster</name>
        <dbReference type="ChEBI" id="CHEBI:49883"/>
    </cofactor>
</comment>
<evidence type="ECO:0000256" key="8">
    <source>
        <dbReference type="ARBA" id="ARBA00022840"/>
    </source>
</evidence>
<dbReference type="GO" id="GO:0046872">
    <property type="term" value="F:metal ion binding"/>
    <property type="evidence" value="ECO:0007669"/>
    <property type="project" value="UniProtKB-KW"/>
</dbReference>
<evidence type="ECO:0000256" key="9">
    <source>
        <dbReference type="ARBA" id="ARBA00023004"/>
    </source>
</evidence>
<dbReference type="STRING" id="946362.F2TY31"/>
<evidence type="ECO:0000313" key="18">
    <source>
        <dbReference type="Proteomes" id="UP000007799"/>
    </source>
</evidence>
<dbReference type="InterPro" id="IPR014013">
    <property type="entry name" value="Helic_SF1/SF2_ATP-bd_DinG/Rad3"/>
</dbReference>
<dbReference type="OMA" id="QTHQFRD"/>
<accession>F2TY31</accession>
<dbReference type="SMART" id="SM00488">
    <property type="entry name" value="DEXDc2"/>
    <property type="match status" value="1"/>
</dbReference>
<dbReference type="InterPro" id="IPR045028">
    <property type="entry name" value="DinG/Rad3-like"/>
</dbReference>
<dbReference type="Pfam" id="PF06733">
    <property type="entry name" value="DEAD_2"/>
    <property type="match status" value="1"/>
</dbReference>
<dbReference type="PANTHER" id="PTHR11472">
    <property type="entry name" value="DNA REPAIR DEAD HELICASE RAD3/XP-D SUBFAMILY MEMBER"/>
    <property type="match status" value="1"/>
</dbReference>
<dbReference type="RefSeq" id="XP_004998465.1">
    <property type="nucleotide sequence ID" value="XM_004998408.1"/>
</dbReference>
<keyword evidence="5" id="KW-0547">Nucleotide-binding</keyword>
<dbReference type="Pfam" id="PF13307">
    <property type="entry name" value="Helicase_C_2"/>
    <property type="match status" value="1"/>
</dbReference>
<evidence type="ECO:0000256" key="3">
    <source>
        <dbReference type="ARBA" id="ARBA00008435"/>
    </source>
</evidence>
<comment type="catalytic activity">
    <reaction evidence="14">
        <text>ATP + H2O = ADP + phosphate + H(+)</text>
        <dbReference type="Rhea" id="RHEA:13065"/>
        <dbReference type="ChEBI" id="CHEBI:15377"/>
        <dbReference type="ChEBI" id="CHEBI:15378"/>
        <dbReference type="ChEBI" id="CHEBI:30616"/>
        <dbReference type="ChEBI" id="CHEBI:43474"/>
        <dbReference type="ChEBI" id="CHEBI:456216"/>
        <dbReference type="EC" id="5.6.2.3"/>
    </reaction>
</comment>
<dbReference type="AlphaFoldDB" id="F2TY31"/>
<dbReference type="GO" id="GO:0003677">
    <property type="term" value="F:DNA binding"/>
    <property type="evidence" value="ECO:0007669"/>
    <property type="project" value="InterPro"/>
</dbReference>
<evidence type="ECO:0000256" key="12">
    <source>
        <dbReference type="ARBA" id="ARBA00023242"/>
    </source>
</evidence>
<keyword evidence="7" id="KW-0347">Helicase</keyword>
<dbReference type="InParanoid" id="F2TY31"/>
<evidence type="ECO:0000256" key="13">
    <source>
        <dbReference type="ARBA" id="ARBA00044969"/>
    </source>
</evidence>